<comment type="subcellular location">
    <subcellularLocation>
        <location evidence="1">Nucleus</location>
    </subcellularLocation>
</comment>
<dbReference type="PANTHER" id="PTHR16288">
    <property type="entry name" value="WD40 REPEAT PROTEIN 4"/>
    <property type="match status" value="1"/>
</dbReference>
<feature type="compositionally biased region" description="Low complexity" evidence="6">
    <location>
        <begin position="549"/>
        <end position="562"/>
    </location>
</feature>
<dbReference type="SUPFAM" id="SSF50978">
    <property type="entry name" value="WD40 repeat-like"/>
    <property type="match status" value="1"/>
</dbReference>
<dbReference type="Proteomes" id="UP000237144">
    <property type="component" value="Unassembled WGS sequence"/>
</dbReference>
<evidence type="ECO:0000256" key="2">
    <source>
        <dbReference type="ARBA" id="ARBA00022574"/>
    </source>
</evidence>
<dbReference type="STRING" id="741276.A0A2S5B5W5"/>
<dbReference type="EMBL" id="PJQD01000057">
    <property type="protein sequence ID" value="POY72146.1"/>
    <property type="molecule type" value="Genomic_DNA"/>
</dbReference>
<evidence type="ECO:0000256" key="4">
    <source>
        <dbReference type="ARBA" id="ARBA00022737"/>
    </source>
</evidence>
<dbReference type="Gene3D" id="2.130.10.10">
    <property type="entry name" value="YVTN repeat-like/Quinoprotein amine dehydrogenase"/>
    <property type="match status" value="1"/>
</dbReference>
<keyword evidence="2" id="KW-0853">WD repeat</keyword>
<feature type="region of interest" description="Disordered" evidence="6">
    <location>
        <begin position="256"/>
        <end position="307"/>
    </location>
</feature>
<keyword evidence="4" id="KW-0677">Repeat</keyword>
<evidence type="ECO:0008006" key="9">
    <source>
        <dbReference type="Google" id="ProtNLM"/>
    </source>
</evidence>
<dbReference type="GO" id="GO:0006400">
    <property type="term" value="P:tRNA modification"/>
    <property type="evidence" value="ECO:0007669"/>
    <property type="project" value="TreeGrafter"/>
</dbReference>
<dbReference type="GO" id="GO:0043527">
    <property type="term" value="C:tRNA methyltransferase complex"/>
    <property type="evidence" value="ECO:0007669"/>
    <property type="project" value="TreeGrafter"/>
</dbReference>
<dbReference type="InterPro" id="IPR036322">
    <property type="entry name" value="WD40_repeat_dom_sf"/>
</dbReference>
<evidence type="ECO:0000313" key="8">
    <source>
        <dbReference type="Proteomes" id="UP000237144"/>
    </source>
</evidence>
<dbReference type="InterPro" id="IPR015943">
    <property type="entry name" value="WD40/YVTN_repeat-like_dom_sf"/>
</dbReference>
<evidence type="ECO:0000313" key="7">
    <source>
        <dbReference type="EMBL" id="POY72146.1"/>
    </source>
</evidence>
<keyword evidence="3" id="KW-0819">tRNA processing</keyword>
<dbReference type="PANTHER" id="PTHR16288:SF0">
    <property type="entry name" value="TRNA (GUANINE-N(7)-)-METHYLTRANSFERASE NON-CATALYTIC SUBUNIT WDR4"/>
    <property type="match status" value="1"/>
</dbReference>
<gene>
    <name evidence="7" type="ORF">BMF94_4783</name>
</gene>
<organism evidence="7 8">
    <name type="scientific">Rhodotorula taiwanensis</name>
    <dbReference type="NCBI Taxonomy" id="741276"/>
    <lineage>
        <taxon>Eukaryota</taxon>
        <taxon>Fungi</taxon>
        <taxon>Dikarya</taxon>
        <taxon>Basidiomycota</taxon>
        <taxon>Pucciniomycotina</taxon>
        <taxon>Microbotryomycetes</taxon>
        <taxon>Sporidiobolales</taxon>
        <taxon>Sporidiobolaceae</taxon>
        <taxon>Rhodotorula</taxon>
    </lineage>
</organism>
<name>A0A2S5B5W5_9BASI</name>
<evidence type="ECO:0000256" key="3">
    <source>
        <dbReference type="ARBA" id="ARBA00022694"/>
    </source>
</evidence>
<evidence type="ECO:0000256" key="6">
    <source>
        <dbReference type="SAM" id="MobiDB-lite"/>
    </source>
</evidence>
<keyword evidence="8" id="KW-1185">Reference proteome</keyword>
<dbReference type="OrthoDB" id="339900at2759"/>
<protein>
    <recommendedName>
        <fullName evidence="9">tRNA (guanine-N(7)-)-methyltransferase non-catalytic subunit TRM82</fullName>
    </recommendedName>
</protein>
<sequence>MSIRHPVQLLVSTPELLITASDSRISTFDAITNAPISHASHHTGLVRFMCAYSDAATATNYLISTGEDKQLIVSKLPHLEHVSSRGVPKRANALEVTEAGEIIVGDKFGDVYVFPLEAPADAPPLTGDDEKDAHQPILGHVSMLTSMALLPADPANGWEHDWIATGDRDEHVRISRFPAGHIIEKYAWGSKSLVSSLLYLPSTGPSARPATSPLLLAAGGDPTIQIFSLPTAELIGQFPIAELMLPHIAVSAQRPVPIPAGRRKDKRGERKAGAKDADSAAVSEAGPDGEVEMEAEAEAAPSGARQMSDLPKGLVATKLVEVGTTRENGGVVVLVSGCTALLFIPYACLLAPAGVPSPVTPSLLPFSHPILDVVGLPVPAAAGSLSELLVSFDVTRASTAAEMDALPPVARVSVRSDDLSLAALPTLTTDAVLFETACATTATQPAVSSLYPLLSLLHHPGDAMEDGEGTGEKVDKRNRGKKRAGPVDSDAATDSSDARRPGKRAAGRAETLQRYEDAKRKLATELAAALTEGEKAAVQEVESEAQSDAAAAGATIEGAVVA</sequence>
<feature type="compositionally biased region" description="Basic and acidic residues" evidence="6">
    <location>
        <begin position="266"/>
        <end position="278"/>
    </location>
</feature>
<dbReference type="GO" id="GO:0005634">
    <property type="term" value="C:nucleus"/>
    <property type="evidence" value="ECO:0007669"/>
    <property type="project" value="UniProtKB-SubCell"/>
</dbReference>
<keyword evidence="5" id="KW-0539">Nucleus</keyword>
<dbReference type="GO" id="GO:0036265">
    <property type="term" value="P:RNA (guanine-N7)-methylation"/>
    <property type="evidence" value="ECO:0007669"/>
    <property type="project" value="InterPro"/>
</dbReference>
<accession>A0A2S5B5W5</accession>
<dbReference type="AlphaFoldDB" id="A0A2S5B5W5"/>
<reference evidence="7 8" key="1">
    <citation type="journal article" date="2018" name="Front. Microbiol.">
        <title>Prospects for Fungal Bioremediation of Acidic Radioactive Waste Sites: Characterization and Genome Sequence of Rhodotorula taiwanensis MD1149.</title>
        <authorList>
            <person name="Tkavc R."/>
            <person name="Matrosova V.Y."/>
            <person name="Grichenko O.E."/>
            <person name="Gostincar C."/>
            <person name="Volpe R.P."/>
            <person name="Klimenkova P."/>
            <person name="Gaidamakova E.K."/>
            <person name="Zhou C.E."/>
            <person name="Stewart B.J."/>
            <person name="Lyman M.G."/>
            <person name="Malfatti S.A."/>
            <person name="Rubinfeld B."/>
            <person name="Courtot M."/>
            <person name="Singh J."/>
            <person name="Dalgard C.L."/>
            <person name="Hamilton T."/>
            <person name="Frey K.G."/>
            <person name="Gunde-Cimerman N."/>
            <person name="Dugan L."/>
            <person name="Daly M.J."/>
        </authorList>
    </citation>
    <scope>NUCLEOTIDE SEQUENCE [LARGE SCALE GENOMIC DNA]</scope>
    <source>
        <strain evidence="7 8">MD1149</strain>
    </source>
</reference>
<feature type="compositionally biased region" description="Acidic residues" evidence="6">
    <location>
        <begin position="287"/>
        <end position="297"/>
    </location>
</feature>
<dbReference type="InterPro" id="IPR028884">
    <property type="entry name" value="Trm82"/>
</dbReference>
<proteinExistence type="predicted"/>
<evidence type="ECO:0000256" key="1">
    <source>
        <dbReference type="ARBA" id="ARBA00004123"/>
    </source>
</evidence>
<comment type="caution">
    <text evidence="7">The sequence shown here is derived from an EMBL/GenBank/DDBJ whole genome shotgun (WGS) entry which is preliminary data.</text>
</comment>
<feature type="region of interest" description="Disordered" evidence="6">
    <location>
        <begin position="462"/>
        <end position="515"/>
    </location>
</feature>
<dbReference type="GO" id="GO:0005829">
    <property type="term" value="C:cytosol"/>
    <property type="evidence" value="ECO:0007669"/>
    <property type="project" value="TreeGrafter"/>
</dbReference>
<evidence type="ECO:0000256" key="5">
    <source>
        <dbReference type="ARBA" id="ARBA00023242"/>
    </source>
</evidence>
<feature type="region of interest" description="Disordered" evidence="6">
    <location>
        <begin position="532"/>
        <end position="562"/>
    </location>
</feature>